<evidence type="ECO:0000256" key="3">
    <source>
        <dbReference type="ARBA" id="ARBA00022676"/>
    </source>
</evidence>
<comment type="similarity">
    <text evidence="10">Belongs to the glycosyltransferase 28 family. MurG subfamily.</text>
</comment>
<keyword evidence="7 10" id="KW-0472">Membrane</keyword>
<evidence type="ECO:0000256" key="6">
    <source>
        <dbReference type="ARBA" id="ARBA00022984"/>
    </source>
</evidence>
<keyword evidence="8 10" id="KW-0131">Cell cycle</keyword>
<keyword evidence="1 10" id="KW-1003">Cell membrane</keyword>
<dbReference type="GO" id="GO:0050511">
    <property type="term" value="F:undecaprenyldiphospho-muramoylpentapeptide beta-N-acetylglucosaminyltransferase activity"/>
    <property type="evidence" value="ECO:0007669"/>
    <property type="project" value="UniProtKB-UniRule"/>
</dbReference>
<name>A0A1F8FML0_9BACT</name>
<dbReference type="SUPFAM" id="SSF53756">
    <property type="entry name" value="UDP-Glycosyltransferase/glycogen phosphorylase"/>
    <property type="match status" value="1"/>
</dbReference>
<evidence type="ECO:0000259" key="11">
    <source>
        <dbReference type="Pfam" id="PF03033"/>
    </source>
</evidence>
<comment type="subcellular location">
    <subcellularLocation>
        <location evidence="10">Cell membrane</location>
        <topology evidence="10">Peripheral membrane protein</topology>
        <orientation evidence="10">Cytoplasmic side</orientation>
    </subcellularLocation>
</comment>
<dbReference type="GO" id="GO:0051301">
    <property type="term" value="P:cell division"/>
    <property type="evidence" value="ECO:0007669"/>
    <property type="project" value="UniProtKB-KW"/>
</dbReference>
<dbReference type="InterPro" id="IPR006009">
    <property type="entry name" value="GlcNAc_MurG"/>
</dbReference>
<keyword evidence="2 10" id="KW-0132">Cell division</keyword>
<dbReference type="AlphaFoldDB" id="A0A1F8FML0"/>
<dbReference type="GO" id="GO:0005886">
    <property type="term" value="C:plasma membrane"/>
    <property type="evidence" value="ECO:0007669"/>
    <property type="project" value="UniProtKB-SubCell"/>
</dbReference>
<feature type="binding site" evidence="10">
    <location>
        <position position="170"/>
    </location>
    <ligand>
        <name>UDP-N-acetyl-alpha-D-glucosamine</name>
        <dbReference type="ChEBI" id="CHEBI:57705"/>
    </ligand>
</feature>
<dbReference type="GO" id="GO:0051991">
    <property type="term" value="F:UDP-N-acetyl-D-glucosamine:N-acetylmuramoyl-L-alanyl-D-glutamyl-meso-2,6-diaminopimelyl-D-alanyl-D-alanine-diphosphoundecaprenol 4-beta-N-acetylglucosaminlytransferase activity"/>
    <property type="evidence" value="ECO:0007669"/>
    <property type="project" value="RHEA"/>
</dbReference>
<evidence type="ECO:0000256" key="5">
    <source>
        <dbReference type="ARBA" id="ARBA00022960"/>
    </source>
</evidence>
<evidence type="ECO:0000256" key="8">
    <source>
        <dbReference type="ARBA" id="ARBA00023306"/>
    </source>
</evidence>
<keyword evidence="3 10" id="KW-0328">Glycosyltransferase</keyword>
<feature type="binding site" evidence="10">
    <location>
        <begin position="12"/>
        <end position="14"/>
    </location>
    <ligand>
        <name>UDP-N-acetyl-alpha-D-glucosamine</name>
        <dbReference type="ChEBI" id="CHEBI:57705"/>
    </ligand>
</feature>
<keyword evidence="4 10" id="KW-0808">Transferase</keyword>
<comment type="catalytic activity">
    <reaction evidence="10">
        <text>di-trans,octa-cis-undecaprenyl diphospho-N-acetyl-alpha-D-muramoyl-L-alanyl-D-glutamyl-meso-2,6-diaminopimeloyl-D-alanyl-D-alanine + UDP-N-acetyl-alpha-D-glucosamine = di-trans,octa-cis-undecaprenyl diphospho-[N-acetyl-alpha-D-glucosaminyl-(1-&gt;4)]-N-acetyl-alpha-D-muramoyl-L-alanyl-D-glutamyl-meso-2,6-diaminopimeloyl-D-alanyl-D-alanine + UDP + H(+)</text>
        <dbReference type="Rhea" id="RHEA:31227"/>
        <dbReference type="ChEBI" id="CHEBI:15378"/>
        <dbReference type="ChEBI" id="CHEBI:57705"/>
        <dbReference type="ChEBI" id="CHEBI:58223"/>
        <dbReference type="ChEBI" id="CHEBI:61387"/>
        <dbReference type="ChEBI" id="CHEBI:61388"/>
        <dbReference type="EC" id="2.4.1.227"/>
    </reaction>
</comment>
<proteinExistence type="inferred from homology"/>
<dbReference type="PANTHER" id="PTHR21015">
    <property type="entry name" value="UDP-N-ACETYLGLUCOSAMINE--N-ACETYLMURAMYL-(PENTAPEPTIDE) PYROPHOSPHORYL-UNDECAPRENOL N-ACETYLGLUCOSAMINE TRANSFERASE 1"/>
    <property type="match status" value="1"/>
</dbReference>
<comment type="caution">
    <text evidence="13">The sequence shown here is derived from an EMBL/GenBank/DDBJ whole genome shotgun (WGS) entry which is preliminary data.</text>
</comment>
<evidence type="ECO:0000256" key="10">
    <source>
        <dbReference type="HAMAP-Rule" id="MF_00033"/>
    </source>
</evidence>
<dbReference type="Pfam" id="PF04101">
    <property type="entry name" value="Glyco_tran_28_C"/>
    <property type="match status" value="1"/>
</dbReference>
<dbReference type="Pfam" id="PF03033">
    <property type="entry name" value="Glyco_transf_28"/>
    <property type="match status" value="1"/>
</dbReference>
<dbReference type="EC" id="2.4.1.227" evidence="10"/>
<evidence type="ECO:0000256" key="1">
    <source>
        <dbReference type="ARBA" id="ARBA00022475"/>
    </source>
</evidence>
<evidence type="ECO:0000256" key="2">
    <source>
        <dbReference type="ARBA" id="ARBA00022618"/>
    </source>
</evidence>
<organism evidence="13 14">
    <name type="scientific">Candidatus Yanofskybacteria bacterium RIFCSPHIGHO2_02_FULL_43_15c</name>
    <dbReference type="NCBI Taxonomy" id="1802679"/>
    <lineage>
        <taxon>Bacteria</taxon>
        <taxon>Candidatus Yanofskyibacteriota</taxon>
    </lineage>
</organism>
<dbReference type="CDD" id="cd03785">
    <property type="entry name" value="GT28_MurG"/>
    <property type="match status" value="1"/>
</dbReference>
<evidence type="ECO:0000313" key="13">
    <source>
        <dbReference type="EMBL" id="OGN13549.1"/>
    </source>
</evidence>
<keyword evidence="9 10" id="KW-0961">Cell wall biogenesis/degradation</keyword>
<gene>
    <name evidence="10" type="primary">murG</name>
    <name evidence="13" type="ORF">A3C71_02570</name>
</gene>
<feature type="binding site" evidence="10">
    <location>
        <position position="200"/>
    </location>
    <ligand>
        <name>UDP-N-acetyl-alpha-D-glucosamine</name>
        <dbReference type="ChEBI" id="CHEBI:57705"/>
    </ligand>
</feature>
<feature type="domain" description="Glycosyltransferase family 28 N-terminal" evidence="11">
    <location>
        <begin position="5"/>
        <end position="147"/>
    </location>
</feature>
<comment type="function">
    <text evidence="10">Cell wall formation. Catalyzes the transfer of a GlcNAc subunit on undecaprenyl-pyrophosphoryl-MurNAc-pentapeptide (lipid intermediate I) to form undecaprenyl-pyrophosphoryl-MurNAc-(pentapeptide)GlcNAc (lipid intermediate II).</text>
</comment>
<evidence type="ECO:0000256" key="4">
    <source>
        <dbReference type="ARBA" id="ARBA00022679"/>
    </source>
</evidence>
<dbReference type="InterPro" id="IPR007235">
    <property type="entry name" value="Glyco_trans_28_C"/>
</dbReference>
<evidence type="ECO:0000256" key="9">
    <source>
        <dbReference type="ARBA" id="ARBA00023316"/>
    </source>
</evidence>
<feature type="binding site" evidence="10">
    <location>
        <position position="298"/>
    </location>
    <ligand>
        <name>UDP-N-acetyl-alpha-D-glucosamine</name>
        <dbReference type="ChEBI" id="CHEBI:57705"/>
    </ligand>
</feature>
<dbReference type="InterPro" id="IPR004276">
    <property type="entry name" value="GlycoTrans_28_N"/>
</dbReference>
<dbReference type="HAMAP" id="MF_00033">
    <property type="entry name" value="MurG"/>
    <property type="match status" value="1"/>
</dbReference>
<protein>
    <recommendedName>
        <fullName evidence="10">UDP-N-acetylglucosamine--N-acetylmuramyl-(pentapeptide) pyrophosphoryl-undecaprenol N-acetylglucosamine transferase</fullName>
        <ecNumber evidence="10">2.4.1.227</ecNumber>
    </recommendedName>
    <alternativeName>
        <fullName evidence="10">Undecaprenyl-PP-MurNAc-pentapeptide-UDPGlcNAc GlcNAc transferase</fullName>
    </alternativeName>
</protein>
<keyword evidence="6 10" id="KW-0573">Peptidoglycan synthesis</keyword>
<reference evidence="13 14" key="1">
    <citation type="journal article" date="2016" name="Nat. Commun.">
        <title>Thousands of microbial genomes shed light on interconnected biogeochemical processes in an aquifer system.</title>
        <authorList>
            <person name="Anantharaman K."/>
            <person name="Brown C.T."/>
            <person name="Hug L.A."/>
            <person name="Sharon I."/>
            <person name="Castelle C.J."/>
            <person name="Probst A.J."/>
            <person name="Thomas B.C."/>
            <person name="Singh A."/>
            <person name="Wilkins M.J."/>
            <person name="Karaoz U."/>
            <person name="Brodie E.L."/>
            <person name="Williams K.H."/>
            <person name="Hubbard S.S."/>
            <person name="Banfield J.F."/>
        </authorList>
    </citation>
    <scope>NUCLEOTIDE SEQUENCE [LARGE SCALE GENOMIC DNA]</scope>
</reference>
<evidence type="ECO:0000259" key="12">
    <source>
        <dbReference type="Pfam" id="PF04101"/>
    </source>
</evidence>
<dbReference type="EMBL" id="MGJT01000005">
    <property type="protein sequence ID" value="OGN13549.1"/>
    <property type="molecule type" value="Genomic_DNA"/>
</dbReference>
<feature type="domain" description="Glycosyl transferase family 28 C-terminal" evidence="12">
    <location>
        <begin position="193"/>
        <end position="350"/>
    </location>
</feature>
<sequence length="359" mass="39578">MSKRILLVGGGSGGHVFPLLAVVESLQKMAAQRGSSVELILLGEGKFFEEAAKKSGLRYKKIMAGKMRRYFSLLNMLDLPKILIGLVQSFWHLFWLMPDVIFTKGGYASVPPAIAAKFFLIPLYVHDSDTIPGAANRWLGKLAKKVFVSFEMAKQYFPTGKTELTGNPVRQEILNGDRNQALQFFKLSDQLPTILVLGGSQGAQKINEAIIQSALKLTSKFQIIHQTGDSNYSEVQKSSEQLINYHSYPFLDSANLSLAYAAADVIISRAGANFLSEISALSKPAIVIPIKRSAANHQYYNAVEFSKYGAVIIEEDNLVPSVLIDQVEKAYQNRMEIGQKIKDFASPDAADKIAAELLI</sequence>
<dbReference type="GO" id="GO:0008360">
    <property type="term" value="P:regulation of cell shape"/>
    <property type="evidence" value="ECO:0007669"/>
    <property type="project" value="UniProtKB-KW"/>
</dbReference>
<accession>A0A1F8FML0</accession>
<evidence type="ECO:0000313" key="14">
    <source>
        <dbReference type="Proteomes" id="UP000178197"/>
    </source>
</evidence>
<comment type="pathway">
    <text evidence="10">Cell wall biogenesis; peptidoglycan biosynthesis.</text>
</comment>
<dbReference type="GO" id="GO:0005975">
    <property type="term" value="P:carbohydrate metabolic process"/>
    <property type="evidence" value="ECO:0007669"/>
    <property type="project" value="InterPro"/>
</dbReference>
<dbReference type="Proteomes" id="UP000178197">
    <property type="component" value="Unassembled WGS sequence"/>
</dbReference>
<dbReference type="NCBIfam" id="TIGR01133">
    <property type="entry name" value="murG"/>
    <property type="match status" value="1"/>
</dbReference>
<dbReference type="PANTHER" id="PTHR21015:SF27">
    <property type="entry name" value="UDP-N-ACETYLGLUCOSAMINE--N-ACETYLMURAMYL-(PENTAPEPTIDE) PYROPHOSPHORYL-UNDECAPRENOL N-ACETYLGLUCOSAMINE TRANSFERASE"/>
    <property type="match status" value="1"/>
</dbReference>
<dbReference type="GO" id="GO:0009252">
    <property type="term" value="P:peptidoglycan biosynthetic process"/>
    <property type="evidence" value="ECO:0007669"/>
    <property type="project" value="UniProtKB-UniRule"/>
</dbReference>
<dbReference type="Gene3D" id="3.40.50.2000">
    <property type="entry name" value="Glycogen Phosphorylase B"/>
    <property type="match status" value="2"/>
</dbReference>
<dbReference type="GO" id="GO:0071555">
    <property type="term" value="P:cell wall organization"/>
    <property type="evidence" value="ECO:0007669"/>
    <property type="project" value="UniProtKB-KW"/>
</dbReference>
<keyword evidence="5 10" id="KW-0133">Cell shape</keyword>
<evidence type="ECO:0000256" key="7">
    <source>
        <dbReference type="ARBA" id="ARBA00023136"/>
    </source>
</evidence>
<dbReference type="UniPathway" id="UPA00219"/>
<comment type="caution">
    <text evidence="10">Lacks conserved residue(s) required for the propagation of feature annotation.</text>
</comment>